<dbReference type="InterPro" id="IPR015001">
    <property type="entry name" value="DUF1850"/>
</dbReference>
<keyword evidence="2" id="KW-1185">Reference proteome</keyword>
<evidence type="ECO:0008006" key="3">
    <source>
        <dbReference type="Google" id="ProtNLM"/>
    </source>
</evidence>
<protein>
    <recommendedName>
        <fullName evidence="3">DUF1850 domain-containing protein</fullName>
    </recommendedName>
</protein>
<evidence type="ECO:0000313" key="2">
    <source>
        <dbReference type="Proteomes" id="UP000019486"/>
    </source>
</evidence>
<organism evidence="1 2">
    <name type="scientific">Skermanella stibiiresistens SB22</name>
    <dbReference type="NCBI Taxonomy" id="1385369"/>
    <lineage>
        <taxon>Bacteria</taxon>
        <taxon>Pseudomonadati</taxon>
        <taxon>Pseudomonadota</taxon>
        <taxon>Alphaproteobacteria</taxon>
        <taxon>Rhodospirillales</taxon>
        <taxon>Azospirillaceae</taxon>
        <taxon>Skermanella</taxon>
    </lineage>
</organism>
<sequence>MTPVTAALCIALAGSAAGEPPVARLPLGGSGEGFSLAWTHSVEKIEWREDWLVADHRLVLMEAHVRGDGAGMEVPDGAELIDGSWVYRPKVAPLERLTLANSSFTADYRLCAAGQCRALADITRVADKPLTLSACPEP</sequence>
<accession>W9HD92</accession>
<dbReference type="AlphaFoldDB" id="W9HD92"/>
<gene>
    <name evidence="1" type="ORF">N825_18045</name>
</gene>
<comment type="caution">
    <text evidence="1">The sequence shown here is derived from an EMBL/GenBank/DDBJ whole genome shotgun (WGS) entry which is preliminary data.</text>
</comment>
<dbReference type="RefSeq" id="WP_245612986.1">
    <property type="nucleotide sequence ID" value="NZ_AVFL01000002.1"/>
</dbReference>
<dbReference type="EMBL" id="AVFL01000002">
    <property type="protein sequence ID" value="EWY41873.1"/>
    <property type="molecule type" value="Genomic_DNA"/>
</dbReference>
<reference evidence="1 2" key="1">
    <citation type="submission" date="2013-08" db="EMBL/GenBank/DDBJ databases">
        <title>The genome sequence of Skermanella stibiiresistens.</title>
        <authorList>
            <person name="Zhu W."/>
            <person name="Wang G."/>
        </authorList>
    </citation>
    <scope>NUCLEOTIDE SEQUENCE [LARGE SCALE GENOMIC DNA]</scope>
    <source>
        <strain evidence="1 2">SB22</strain>
    </source>
</reference>
<dbReference type="Proteomes" id="UP000019486">
    <property type="component" value="Unassembled WGS sequence"/>
</dbReference>
<dbReference type="STRING" id="1385369.N825_18045"/>
<name>W9HD92_9PROT</name>
<dbReference type="Pfam" id="PF08905">
    <property type="entry name" value="DUF1850"/>
    <property type="match status" value="1"/>
</dbReference>
<proteinExistence type="predicted"/>
<evidence type="ECO:0000313" key="1">
    <source>
        <dbReference type="EMBL" id="EWY41873.1"/>
    </source>
</evidence>